<name>E3T6M0_9BACT</name>
<dbReference type="CDD" id="cd06223">
    <property type="entry name" value="PRTases_typeI"/>
    <property type="match status" value="1"/>
</dbReference>
<dbReference type="PANTHER" id="PTHR11907">
    <property type="entry name" value="AMIDOPHOSPHORIBOSYLTRANSFERASE"/>
    <property type="match status" value="1"/>
</dbReference>
<protein>
    <submittedName>
        <fullName evidence="3">Putative amidophosphoribosyl transferase</fullName>
    </submittedName>
</protein>
<evidence type="ECO:0000256" key="2">
    <source>
        <dbReference type="ARBA" id="ARBA00022962"/>
    </source>
</evidence>
<reference evidence="3" key="1">
    <citation type="submission" date="2009-12" db="EMBL/GenBank/DDBJ databases">
        <authorList>
            <person name="Kielak A."/>
            <person name="van Veen J.A."/>
            <person name="Kowalchuk G.A."/>
        </authorList>
    </citation>
    <scope>NUCLEOTIDE SEQUENCE</scope>
</reference>
<keyword evidence="1 3" id="KW-0808">Transferase</keyword>
<evidence type="ECO:0000313" key="3">
    <source>
        <dbReference type="EMBL" id="ADC35963.1"/>
    </source>
</evidence>
<dbReference type="GO" id="GO:0016740">
    <property type="term" value="F:transferase activity"/>
    <property type="evidence" value="ECO:0007669"/>
    <property type="project" value="UniProtKB-KW"/>
</dbReference>
<dbReference type="EMBL" id="GU260706">
    <property type="protein sequence ID" value="ADC35963.1"/>
    <property type="molecule type" value="Genomic_DNA"/>
</dbReference>
<dbReference type="SUPFAM" id="SSF53271">
    <property type="entry name" value="PRTase-like"/>
    <property type="match status" value="1"/>
</dbReference>
<dbReference type="AlphaFoldDB" id="E3T6M0"/>
<dbReference type="InterPro" id="IPR029057">
    <property type="entry name" value="PRTase-like"/>
</dbReference>
<dbReference type="InterPro" id="IPR000836">
    <property type="entry name" value="PRTase_dom"/>
</dbReference>
<organism evidence="3">
    <name type="scientific">uncultured bacterium 98</name>
    <dbReference type="NCBI Taxonomy" id="698395"/>
    <lineage>
        <taxon>Bacteria</taxon>
        <taxon>environmental samples</taxon>
    </lineage>
</organism>
<reference evidence="3" key="2">
    <citation type="journal article" date="2010" name="Appl. Environ. Microbiol.">
        <title>Comparative analysis of acidobacterial genomic fragments from terrestrial and aquatic metagenomic libraries, with emphasis on acidobacteria subdivision 6.</title>
        <authorList>
            <person name="Kielak A.M."/>
            <person name="van Veen J.A."/>
            <person name="Kowalchuk G.A."/>
        </authorList>
    </citation>
    <scope>NUCLEOTIDE SEQUENCE</scope>
</reference>
<proteinExistence type="predicted"/>
<evidence type="ECO:0000256" key="1">
    <source>
        <dbReference type="ARBA" id="ARBA00022679"/>
    </source>
</evidence>
<sequence length="146" mass="15852">MVLIDDSIVRGTTSRKLVKMVRNAGAKEVHMRISCPPTISPCFYGVDTPRRSELIAATHTLEEIRKYLNADSLAYLSHDGLTGAVKGGSASYCTSCYTGVYPVAFPRNEAAYLQLALKLNGEEARQSAAAEALFHETRLEGDPVTS</sequence>
<keyword evidence="2" id="KW-0315">Glutamine amidotransferase</keyword>
<accession>E3T6M0</accession>
<dbReference type="Gene3D" id="3.40.50.2020">
    <property type="match status" value="1"/>
</dbReference>